<name>F2LY16_HIPMA</name>
<dbReference type="EMBL" id="CP002606">
    <property type="protein sequence ID" value="AEA33281.1"/>
    <property type="molecule type" value="Genomic_DNA"/>
</dbReference>
<evidence type="ECO:0000313" key="2">
    <source>
        <dbReference type="Proteomes" id="UP000008139"/>
    </source>
</evidence>
<dbReference type="HOGENOM" id="CLU_1756337_0_0_7"/>
<organism evidence="1 2">
    <name type="scientific">Hippea maritima (strain ATCC 700847 / DSM 10411 / MH2)</name>
    <dbReference type="NCBI Taxonomy" id="760142"/>
    <lineage>
        <taxon>Bacteria</taxon>
        <taxon>Pseudomonadati</taxon>
        <taxon>Campylobacterota</taxon>
        <taxon>Desulfurellia</taxon>
        <taxon>Desulfurellales</taxon>
        <taxon>Hippeaceae</taxon>
        <taxon>Hippea</taxon>
    </lineage>
</organism>
<sequence length="148" mass="17322">MHLHKLIIVLLIFLIAGCEGQNVKYPAPSASYQTPQKAYVKPKIKDRPHKLKKVKNYGICYAVKDISIGRLNRAEIRLKSLENSNLTNKEYAQVYSLLSLVRFRKHLGYKDYAEIAYAYNEKNKLARYMLKRKPLFEMALKIAKDWCR</sequence>
<dbReference type="STRING" id="760142.Hipma_0304"/>
<proteinExistence type="predicted"/>
<dbReference type="Proteomes" id="UP000008139">
    <property type="component" value="Chromosome"/>
</dbReference>
<keyword evidence="2" id="KW-1185">Reference proteome</keyword>
<reference evidence="2" key="2">
    <citation type="submission" date="2011-03" db="EMBL/GenBank/DDBJ databases">
        <title>The complete genome of Hippea maritima DSM 10411.</title>
        <authorList>
            <consortium name="US DOE Joint Genome Institute (JGI-PGF)"/>
            <person name="Lucas S."/>
            <person name="Copeland A."/>
            <person name="Lapidus A."/>
            <person name="Bruce D."/>
            <person name="Goodwin L."/>
            <person name="Pitluck S."/>
            <person name="Peters L."/>
            <person name="Kyrpides N."/>
            <person name="Mavromatis K."/>
            <person name="Pagani I."/>
            <person name="Ivanova N."/>
            <person name="Mikhailova N."/>
            <person name="Lu M."/>
            <person name="Detter J.C."/>
            <person name="Tapia R."/>
            <person name="Han C."/>
            <person name="Land M."/>
            <person name="Hauser L."/>
            <person name="Markowitz V."/>
            <person name="Cheng J.-F."/>
            <person name="Hugenholtz P."/>
            <person name="Woyke T."/>
            <person name="Wu D."/>
            <person name="Spring S."/>
            <person name="Schroeder M."/>
            <person name="Brambilla E."/>
            <person name="Klenk H.-P."/>
            <person name="Eisen J.A."/>
        </authorList>
    </citation>
    <scope>NUCLEOTIDE SEQUENCE [LARGE SCALE GENOMIC DNA]</scope>
    <source>
        <strain evidence="2">ATCC 700847 / DSM 10411 / MH2</strain>
    </source>
</reference>
<dbReference type="AlphaFoldDB" id="F2LY16"/>
<gene>
    <name evidence="1" type="ordered locus">Hipma_0304</name>
</gene>
<dbReference type="eggNOG" id="ENOG5032NZ3">
    <property type="taxonomic scope" value="Bacteria"/>
</dbReference>
<dbReference type="KEGG" id="hmr:Hipma_0304"/>
<evidence type="ECO:0008006" key="3">
    <source>
        <dbReference type="Google" id="ProtNLM"/>
    </source>
</evidence>
<dbReference type="InParanoid" id="F2LY16"/>
<accession>F2LY16</accession>
<reference evidence="1 2" key="1">
    <citation type="journal article" date="2011" name="Stand. Genomic Sci.">
        <title>Complete genome sequence of the thermophilic sulfur-reducer Hippea maritima type strain (MH(2)).</title>
        <authorList>
            <person name="Huntemann M."/>
            <person name="Lu M."/>
            <person name="Nolan M."/>
            <person name="Lapidus A."/>
            <person name="Lucas S."/>
            <person name="Hammon N."/>
            <person name="Deshpande S."/>
            <person name="Cheng J.F."/>
            <person name="Tapia R."/>
            <person name="Han C."/>
            <person name="Goodwin L."/>
            <person name="Pitluck S."/>
            <person name="Liolios K."/>
            <person name="Pagani I."/>
            <person name="Ivanova N."/>
            <person name="Ovchinikova G."/>
            <person name="Pati A."/>
            <person name="Chen A."/>
            <person name="Palaniappan K."/>
            <person name="Land M."/>
            <person name="Hauser L."/>
            <person name="Jeffries C.D."/>
            <person name="Detter J.C."/>
            <person name="Brambilla E.M."/>
            <person name="Rohde M."/>
            <person name="Spring S."/>
            <person name="Goker M."/>
            <person name="Woyke T."/>
            <person name="Bristow J."/>
            <person name="Eisen J.A."/>
            <person name="Markowitz V."/>
            <person name="Hugenholtz P."/>
            <person name="Kyrpides N.C."/>
            <person name="Klenk H.P."/>
            <person name="Mavromatis K."/>
        </authorList>
    </citation>
    <scope>NUCLEOTIDE SEQUENCE [LARGE SCALE GENOMIC DNA]</scope>
    <source>
        <strain evidence="2">ATCC 700847 / DSM 10411 / MH2</strain>
    </source>
</reference>
<evidence type="ECO:0000313" key="1">
    <source>
        <dbReference type="EMBL" id="AEA33281.1"/>
    </source>
</evidence>
<dbReference type="PROSITE" id="PS51257">
    <property type="entry name" value="PROKAR_LIPOPROTEIN"/>
    <property type="match status" value="1"/>
</dbReference>
<protein>
    <recommendedName>
        <fullName evidence="3">Lipoprotein</fullName>
    </recommendedName>
</protein>